<keyword evidence="8" id="KW-1185">Reference proteome</keyword>
<feature type="compositionally biased region" description="Polar residues" evidence="5">
    <location>
        <begin position="432"/>
        <end position="445"/>
    </location>
</feature>
<feature type="region of interest" description="Disordered" evidence="5">
    <location>
        <begin position="430"/>
        <end position="466"/>
    </location>
</feature>
<evidence type="ECO:0000259" key="6">
    <source>
        <dbReference type="PROSITE" id="PS50089"/>
    </source>
</evidence>
<dbReference type="Proteomes" id="UP000567885">
    <property type="component" value="Unassembled WGS sequence"/>
</dbReference>
<feature type="region of interest" description="Disordered" evidence="5">
    <location>
        <begin position="218"/>
        <end position="289"/>
    </location>
</feature>
<dbReference type="InterPro" id="IPR001841">
    <property type="entry name" value="Znf_RING"/>
</dbReference>
<feature type="region of interest" description="Disordered" evidence="5">
    <location>
        <begin position="573"/>
        <end position="606"/>
    </location>
</feature>
<proteinExistence type="predicted"/>
<feature type="domain" description="RING-type" evidence="6">
    <location>
        <begin position="332"/>
        <end position="380"/>
    </location>
</feature>
<evidence type="ECO:0000313" key="7">
    <source>
        <dbReference type="EMBL" id="KAF5660981.1"/>
    </source>
</evidence>
<reference evidence="7 8" key="1">
    <citation type="submission" date="2020-05" db="EMBL/GenBank/DDBJ databases">
        <title>Identification and distribution of gene clusters putatively required for synthesis of sphingolipid metabolism inhibitors in phylogenetically diverse species of the filamentous fungus Fusarium.</title>
        <authorList>
            <person name="Kim H.-S."/>
            <person name="Busman M."/>
            <person name="Brown D.W."/>
            <person name="Divon H."/>
            <person name="Uhlig S."/>
            <person name="Proctor R.H."/>
        </authorList>
    </citation>
    <scope>NUCLEOTIDE SEQUENCE [LARGE SCALE GENOMIC DNA]</scope>
    <source>
        <strain evidence="7 8">NRRL 20693</strain>
    </source>
</reference>
<dbReference type="GO" id="GO:0061630">
    <property type="term" value="F:ubiquitin protein ligase activity"/>
    <property type="evidence" value="ECO:0007669"/>
    <property type="project" value="TreeGrafter"/>
</dbReference>
<keyword evidence="1" id="KW-0479">Metal-binding</keyword>
<feature type="compositionally biased region" description="Polar residues" evidence="5">
    <location>
        <begin position="24"/>
        <end position="38"/>
    </location>
</feature>
<dbReference type="AlphaFoldDB" id="A0A8H5T1A7"/>
<evidence type="ECO:0000256" key="3">
    <source>
        <dbReference type="ARBA" id="ARBA00022833"/>
    </source>
</evidence>
<evidence type="ECO:0000256" key="2">
    <source>
        <dbReference type="ARBA" id="ARBA00022771"/>
    </source>
</evidence>
<protein>
    <submittedName>
        <fullName evidence="7">RING finger</fullName>
    </submittedName>
</protein>
<dbReference type="InterPro" id="IPR050731">
    <property type="entry name" value="HRD1_E3_ubiq-ligases"/>
</dbReference>
<dbReference type="GO" id="GO:0008270">
    <property type="term" value="F:zinc ion binding"/>
    <property type="evidence" value="ECO:0007669"/>
    <property type="project" value="UniProtKB-KW"/>
</dbReference>
<dbReference type="SUPFAM" id="SSF57850">
    <property type="entry name" value="RING/U-box"/>
    <property type="match status" value="1"/>
</dbReference>
<dbReference type="GO" id="GO:0012505">
    <property type="term" value="C:endomembrane system"/>
    <property type="evidence" value="ECO:0007669"/>
    <property type="project" value="TreeGrafter"/>
</dbReference>
<dbReference type="PROSITE" id="PS50089">
    <property type="entry name" value="ZF_RING_2"/>
    <property type="match status" value="1"/>
</dbReference>
<feature type="region of interest" description="Disordered" evidence="5">
    <location>
        <begin position="1"/>
        <end position="49"/>
    </location>
</feature>
<gene>
    <name evidence="7" type="ORF">FHETE_8646</name>
</gene>
<dbReference type="GO" id="GO:0044695">
    <property type="term" value="C:Dsc E3 ubiquitin ligase complex"/>
    <property type="evidence" value="ECO:0007669"/>
    <property type="project" value="TreeGrafter"/>
</dbReference>
<dbReference type="PANTHER" id="PTHR22763:SF162">
    <property type="entry name" value="TRANSMEMBRANE E3 UBIQUITIN-PROTEIN LIGASE 1"/>
    <property type="match status" value="1"/>
</dbReference>
<feature type="region of interest" description="Disordered" evidence="5">
    <location>
        <begin position="88"/>
        <end position="130"/>
    </location>
</feature>
<comment type="caution">
    <text evidence="7">The sequence shown here is derived from an EMBL/GenBank/DDBJ whole genome shotgun (WGS) entry which is preliminary data.</text>
</comment>
<name>A0A8H5T1A7_FUSHE</name>
<dbReference type="InterPro" id="IPR013083">
    <property type="entry name" value="Znf_RING/FYVE/PHD"/>
</dbReference>
<keyword evidence="3" id="KW-0862">Zinc</keyword>
<evidence type="ECO:0000256" key="4">
    <source>
        <dbReference type="PROSITE-ProRule" id="PRU00175"/>
    </source>
</evidence>
<dbReference type="EMBL" id="JAAGWQ010000186">
    <property type="protein sequence ID" value="KAF5660981.1"/>
    <property type="molecule type" value="Genomic_DNA"/>
</dbReference>
<dbReference type="Pfam" id="PF13639">
    <property type="entry name" value="zf-RING_2"/>
    <property type="match status" value="1"/>
</dbReference>
<dbReference type="CDD" id="cd16448">
    <property type="entry name" value="RING-H2"/>
    <property type="match status" value="1"/>
</dbReference>
<evidence type="ECO:0000313" key="8">
    <source>
        <dbReference type="Proteomes" id="UP000567885"/>
    </source>
</evidence>
<evidence type="ECO:0000256" key="1">
    <source>
        <dbReference type="ARBA" id="ARBA00022723"/>
    </source>
</evidence>
<evidence type="ECO:0000256" key="5">
    <source>
        <dbReference type="SAM" id="MobiDB-lite"/>
    </source>
</evidence>
<organism evidence="7 8">
    <name type="scientific">Fusarium heterosporum</name>
    <dbReference type="NCBI Taxonomy" id="42747"/>
    <lineage>
        <taxon>Eukaryota</taxon>
        <taxon>Fungi</taxon>
        <taxon>Dikarya</taxon>
        <taxon>Ascomycota</taxon>
        <taxon>Pezizomycotina</taxon>
        <taxon>Sordariomycetes</taxon>
        <taxon>Hypocreomycetidae</taxon>
        <taxon>Hypocreales</taxon>
        <taxon>Nectriaceae</taxon>
        <taxon>Fusarium</taxon>
        <taxon>Fusarium heterosporum species complex</taxon>
    </lineage>
</organism>
<dbReference type="OrthoDB" id="8062037at2759"/>
<dbReference type="GO" id="GO:0043161">
    <property type="term" value="P:proteasome-mediated ubiquitin-dependent protein catabolic process"/>
    <property type="evidence" value="ECO:0007669"/>
    <property type="project" value="TreeGrafter"/>
</dbReference>
<sequence>MDPMEYMLQNNHHRSSGQYDPVHSPSNHWTPHSQSQNNPPYPWPTQNPSLPQLYSHHYGIPPGSNSMSDPYSHHASMLPPLLGLSSSSAFSGNMPGPIPPRPNGRTQSYRNGMPAPVSSLPSSAGSHNHSHDGAFANQLPATRPPEFQPHMFNLGMPPLGQAQENHPLHRSAYMHADLGAMSHGNNHLPHFVPAPLPQQPYIPSSRRGHYSAASITPITPRTFNNIPSPTRPSPPSSGLRRSHPRQRRSTSRMMTTEIGREDDEDEGYHGSSEHVLYSQGSSGSSPEMEDTFVRQMQLVRGAVSTKMVASKLTVRSLQIVKLEELSEADRSCVICYNEYGIETPEGINEVPLRLPKCGHIFGDHCIKKWFEDSDSCPYCRDKLHAEPKTQSGSRTRAFMDLIRSQGVHITTATAAGIPTDEALAQAIIDSYRPSNRQNSSPTRHSLSGGRRSPPREENEHHRRLRPRHRINAVDSMRLPQTRNRSVSFETVSQTVGAGPGLPPMQEQAVQTSAERQTQDWRGNHTQVANEPAPIIPERNMETQSDGGASLRLPAMPMIPAAAGENQHPRVGTLQTPLQAETGSLFEESMRSPDTASDLTRRETRQS</sequence>
<accession>A0A8H5T1A7</accession>
<dbReference type="SMART" id="SM00184">
    <property type="entry name" value="RING"/>
    <property type="match status" value="1"/>
</dbReference>
<dbReference type="Gene3D" id="3.30.40.10">
    <property type="entry name" value="Zinc/RING finger domain, C3HC4 (zinc finger)"/>
    <property type="match status" value="1"/>
</dbReference>
<keyword evidence="2 4" id="KW-0863">Zinc-finger</keyword>
<feature type="compositionally biased region" description="Basic residues" evidence="5">
    <location>
        <begin position="240"/>
        <end position="250"/>
    </location>
</feature>
<dbReference type="PANTHER" id="PTHR22763">
    <property type="entry name" value="RING ZINC FINGER PROTEIN"/>
    <property type="match status" value="1"/>
</dbReference>